<proteinExistence type="inferred from homology"/>
<dbReference type="GO" id="GO:0046654">
    <property type="term" value="P:tetrahydrofolate biosynthetic process"/>
    <property type="evidence" value="ECO:0007669"/>
    <property type="project" value="UniProtKB-UniPathway"/>
</dbReference>
<evidence type="ECO:0000313" key="15">
    <source>
        <dbReference type="Proteomes" id="UP000324351"/>
    </source>
</evidence>
<evidence type="ECO:0000256" key="3">
    <source>
        <dbReference type="ARBA" id="ARBA00004763"/>
    </source>
</evidence>
<dbReference type="PROSITE" id="PS50972">
    <property type="entry name" value="PTERIN_BINDING"/>
    <property type="match status" value="1"/>
</dbReference>
<accession>A0A5B1M6S1</accession>
<evidence type="ECO:0000313" key="14">
    <source>
        <dbReference type="EMBL" id="KAA1428692.1"/>
    </source>
</evidence>
<evidence type="ECO:0000256" key="7">
    <source>
        <dbReference type="ARBA" id="ARBA00022679"/>
    </source>
</evidence>
<comment type="catalytic activity">
    <reaction evidence="1">
        <text>(7,8-dihydropterin-6-yl)methyl diphosphate + 4-aminobenzoate = 7,8-dihydropteroate + diphosphate</text>
        <dbReference type="Rhea" id="RHEA:19949"/>
        <dbReference type="ChEBI" id="CHEBI:17836"/>
        <dbReference type="ChEBI" id="CHEBI:17839"/>
        <dbReference type="ChEBI" id="CHEBI:33019"/>
        <dbReference type="ChEBI" id="CHEBI:72950"/>
        <dbReference type="EC" id="2.5.1.15"/>
    </reaction>
</comment>
<evidence type="ECO:0000256" key="11">
    <source>
        <dbReference type="ARBA" id="ARBA00030193"/>
    </source>
</evidence>
<keyword evidence="15" id="KW-1185">Reference proteome</keyword>
<evidence type="ECO:0000256" key="1">
    <source>
        <dbReference type="ARBA" id="ARBA00000012"/>
    </source>
</evidence>
<reference evidence="14 15" key="1">
    <citation type="submission" date="2019-09" db="EMBL/GenBank/DDBJ databases">
        <title>Nocardioides panacisoli sp. nov., isolated from the soil of a ginseng field.</title>
        <authorList>
            <person name="Cho C."/>
        </authorList>
    </citation>
    <scope>NUCLEOTIDE SEQUENCE [LARGE SCALE GENOMIC DNA]</scope>
    <source>
        <strain evidence="14 15">BN140041</strain>
    </source>
</reference>
<dbReference type="GO" id="GO:0046656">
    <property type="term" value="P:folic acid biosynthetic process"/>
    <property type="evidence" value="ECO:0007669"/>
    <property type="project" value="UniProtKB-KW"/>
</dbReference>
<dbReference type="PANTHER" id="PTHR20941">
    <property type="entry name" value="FOLATE SYNTHESIS PROTEINS"/>
    <property type="match status" value="1"/>
</dbReference>
<evidence type="ECO:0000256" key="4">
    <source>
        <dbReference type="ARBA" id="ARBA00009503"/>
    </source>
</evidence>
<dbReference type="PANTHER" id="PTHR20941:SF1">
    <property type="entry name" value="FOLIC ACID SYNTHESIS PROTEIN FOL1"/>
    <property type="match status" value="1"/>
</dbReference>
<dbReference type="PROSITE" id="PS00792">
    <property type="entry name" value="DHPS_1"/>
    <property type="match status" value="1"/>
</dbReference>
<name>A0A5B1M6S1_9ACTN</name>
<protein>
    <recommendedName>
        <fullName evidence="6 12">Dihydropteroate synthase</fullName>
        <shortName evidence="12">DHPS</shortName>
        <ecNumber evidence="5 12">2.5.1.15</ecNumber>
    </recommendedName>
    <alternativeName>
        <fullName evidence="11 12">Dihydropteroate pyrophosphorylase</fullName>
    </alternativeName>
</protein>
<dbReference type="EC" id="2.5.1.15" evidence="5 12"/>
<dbReference type="InterPro" id="IPR006390">
    <property type="entry name" value="DHP_synth_dom"/>
</dbReference>
<dbReference type="AlphaFoldDB" id="A0A5B1M6S1"/>
<keyword evidence="8 12" id="KW-0479">Metal-binding</keyword>
<comment type="pathway">
    <text evidence="3 12">Cofactor biosynthesis; tetrahydrofolate biosynthesis; 7,8-dihydrofolate from 2-amino-4-hydroxy-6-hydroxymethyl-7,8-dihydropteridine diphosphate and 4-aminobenzoate: step 1/2.</text>
</comment>
<dbReference type="GO" id="GO:0005829">
    <property type="term" value="C:cytosol"/>
    <property type="evidence" value="ECO:0007669"/>
    <property type="project" value="TreeGrafter"/>
</dbReference>
<feature type="domain" description="Pterin-binding" evidence="13">
    <location>
        <begin position="20"/>
        <end position="278"/>
    </location>
</feature>
<comment type="similarity">
    <text evidence="4 12">Belongs to the DHPS family.</text>
</comment>
<dbReference type="CDD" id="cd00739">
    <property type="entry name" value="DHPS"/>
    <property type="match status" value="1"/>
</dbReference>
<dbReference type="FunFam" id="3.20.20.20:FF:000006">
    <property type="entry name" value="Dihydropteroate synthase"/>
    <property type="match status" value="1"/>
</dbReference>
<evidence type="ECO:0000256" key="2">
    <source>
        <dbReference type="ARBA" id="ARBA00001946"/>
    </source>
</evidence>
<evidence type="ECO:0000256" key="6">
    <source>
        <dbReference type="ARBA" id="ARBA00016919"/>
    </source>
</evidence>
<dbReference type="InterPro" id="IPR000489">
    <property type="entry name" value="Pterin-binding_dom"/>
</dbReference>
<gene>
    <name evidence="14" type="primary">folP</name>
    <name evidence="14" type="ORF">F0U47_00240</name>
</gene>
<dbReference type="RefSeq" id="WP_149748315.1">
    <property type="nucleotide sequence ID" value="NZ_VUJW01000001.1"/>
</dbReference>
<dbReference type="InterPro" id="IPR045031">
    <property type="entry name" value="DHP_synth-like"/>
</dbReference>
<evidence type="ECO:0000256" key="12">
    <source>
        <dbReference type="RuleBase" id="RU361205"/>
    </source>
</evidence>
<reference evidence="14 15" key="2">
    <citation type="submission" date="2019-09" db="EMBL/GenBank/DDBJ databases">
        <authorList>
            <person name="Jin C."/>
        </authorList>
    </citation>
    <scope>NUCLEOTIDE SEQUENCE [LARGE SCALE GENOMIC DNA]</scope>
    <source>
        <strain evidence="14 15">BN140041</strain>
    </source>
</reference>
<comment type="cofactor">
    <cofactor evidence="2 12">
        <name>Mg(2+)</name>
        <dbReference type="ChEBI" id="CHEBI:18420"/>
    </cofactor>
</comment>
<dbReference type="Proteomes" id="UP000324351">
    <property type="component" value="Unassembled WGS sequence"/>
</dbReference>
<dbReference type="EMBL" id="VUJW01000001">
    <property type="protein sequence ID" value="KAA1428692.1"/>
    <property type="molecule type" value="Genomic_DNA"/>
</dbReference>
<dbReference type="GO" id="GO:0046872">
    <property type="term" value="F:metal ion binding"/>
    <property type="evidence" value="ECO:0007669"/>
    <property type="project" value="UniProtKB-KW"/>
</dbReference>
<dbReference type="NCBIfam" id="TIGR01496">
    <property type="entry name" value="DHPS"/>
    <property type="match status" value="1"/>
</dbReference>
<dbReference type="InterPro" id="IPR011005">
    <property type="entry name" value="Dihydropteroate_synth-like_sf"/>
</dbReference>
<dbReference type="UniPathway" id="UPA00077">
    <property type="reaction ID" value="UER00156"/>
</dbReference>
<dbReference type="SUPFAM" id="SSF51717">
    <property type="entry name" value="Dihydropteroate synthetase-like"/>
    <property type="match status" value="1"/>
</dbReference>
<evidence type="ECO:0000256" key="8">
    <source>
        <dbReference type="ARBA" id="ARBA00022723"/>
    </source>
</evidence>
<comment type="caution">
    <text evidence="14">The sequence shown here is derived from an EMBL/GenBank/DDBJ whole genome shotgun (WGS) entry which is preliminary data.</text>
</comment>
<dbReference type="GO" id="GO:0004156">
    <property type="term" value="F:dihydropteroate synthase activity"/>
    <property type="evidence" value="ECO:0007669"/>
    <property type="project" value="UniProtKB-EC"/>
</dbReference>
<evidence type="ECO:0000256" key="9">
    <source>
        <dbReference type="ARBA" id="ARBA00022842"/>
    </source>
</evidence>
<comment type="function">
    <text evidence="12">Catalyzes the condensation of para-aminobenzoate (pABA) with 6-hydroxymethyl-7,8-dihydropterin diphosphate (DHPt-PP) to form 7,8-dihydropteroate (H2Pte), the immediate precursor of folate derivatives.</text>
</comment>
<keyword evidence="7 12" id="KW-0808">Transferase</keyword>
<organism evidence="14 15">
    <name type="scientific">Nocardioides antri</name>
    <dbReference type="NCBI Taxonomy" id="2607659"/>
    <lineage>
        <taxon>Bacteria</taxon>
        <taxon>Bacillati</taxon>
        <taxon>Actinomycetota</taxon>
        <taxon>Actinomycetes</taxon>
        <taxon>Propionibacteriales</taxon>
        <taxon>Nocardioidaceae</taxon>
        <taxon>Nocardioides</taxon>
    </lineage>
</organism>
<evidence type="ECO:0000256" key="5">
    <source>
        <dbReference type="ARBA" id="ARBA00012458"/>
    </source>
</evidence>
<keyword evidence="9 12" id="KW-0460">Magnesium</keyword>
<keyword evidence="10 12" id="KW-0289">Folate biosynthesis</keyword>
<evidence type="ECO:0000256" key="10">
    <source>
        <dbReference type="ARBA" id="ARBA00022909"/>
    </source>
</evidence>
<evidence type="ECO:0000259" key="13">
    <source>
        <dbReference type="PROSITE" id="PS50972"/>
    </source>
</evidence>
<dbReference type="Pfam" id="PF00809">
    <property type="entry name" value="Pterin_bind"/>
    <property type="match status" value="1"/>
</dbReference>
<sequence>MTTLQHAPRVRPSAPELERCRVMGIVNVTPDSFSDGGRFGDAQVAIEHGLALLRQGADLVDVGGESTRPGAERVAEDEELRRVVPVVHALSSAGAQVSVDTMRASVAAAAVDAGATLVNDVSGGLADPGMLPFLADAGVGCVLMHWRAHSKLMQERATYRSVVEDVRSELARRCDAAMAAGISADRIVLDPGLGFAKEAGHNWSLLARLPRLMSLGFPLLVGASRKRFLAECVDYGGLDPAEPADRDDVSAAVATVAAVTGVWGVRVHDVRPAAAAARVAARLAAERPGR</sequence>
<dbReference type="PROSITE" id="PS00793">
    <property type="entry name" value="DHPS_2"/>
    <property type="match status" value="1"/>
</dbReference>
<dbReference type="Gene3D" id="3.20.20.20">
    <property type="entry name" value="Dihydropteroate synthase-like"/>
    <property type="match status" value="1"/>
</dbReference>